<evidence type="ECO:0000256" key="3">
    <source>
        <dbReference type="ARBA" id="ARBA00023098"/>
    </source>
</evidence>
<protein>
    <recommendedName>
        <fullName evidence="6">Tafazzin family protein</fullName>
    </recommendedName>
</protein>
<reference evidence="8" key="1">
    <citation type="submission" date="2020-03" db="EMBL/GenBank/DDBJ databases">
        <title>Site-based positive gene gene selection in Geosmithia morbida across the United States reveals a broad range of putative effectors and factors for local host and environmental adapation.</title>
        <authorList>
            <person name="Onufrak A."/>
            <person name="Murdoch R.W."/>
            <person name="Gazis R."/>
            <person name="Huff M."/>
            <person name="Staton M."/>
            <person name="Klingeman W."/>
            <person name="Hadziabdic D."/>
        </authorList>
    </citation>
    <scope>NUCLEOTIDE SEQUENCE</scope>
    <source>
        <strain evidence="8">1262</strain>
    </source>
</reference>
<dbReference type="RefSeq" id="XP_035321950.1">
    <property type="nucleotide sequence ID" value="XM_035468816.1"/>
</dbReference>
<dbReference type="OrthoDB" id="193467at2759"/>
<dbReference type="AlphaFoldDB" id="A0A9P4YX50"/>
<dbReference type="EMBL" id="JAANYQ010000007">
    <property type="protein sequence ID" value="KAF4123298.1"/>
    <property type="molecule type" value="Genomic_DNA"/>
</dbReference>
<accession>A0A9P4YX50</accession>
<evidence type="ECO:0000256" key="1">
    <source>
        <dbReference type="ARBA" id="ARBA00004170"/>
    </source>
</evidence>
<dbReference type="PANTHER" id="PTHR12497:SF0">
    <property type="entry name" value="TAFAZZIN"/>
    <property type="match status" value="1"/>
</dbReference>
<feature type="compositionally biased region" description="Polar residues" evidence="7">
    <location>
        <begin position="45"/>
        <end position="61"/>
    </location>
</feature>
<dbReference type="GO" id="GO:0031966">
    <property type="term" value="C:mitochondrial membrane"/>
    <property type="evidence" value="ECO:0007669"/>
    <property type="project" value="TreeGrafter"/>
</dbReference>
<name>A0A9P4YX50_9HYPO</name>
<evidence type="ECO:0000256" key="5">
    <source>
        <dbReference type="ARBA" id="ARBA00023315"/>
    </source>
</evidence>
<dbReference type="SUPFAM" id="SSF69593">
    <property type="entry name" value="Glycerol-3-phosphate (1)-acyltransferase"/>
    <property type="match status" value="1"/>
</dbReference>
<organism evidence="8 9">
    <name type="scientific">Geosmithia morbida</name>
    <dbReference type="NCBI Taxonomy" id="1094350"/>
    <lineage>
        <taxon>Eukaryota</taxon>
        <taxon>Fungi</taxon>
        <taxon>Dikarya</taxon>
        <taxon>Ascomycota</taxon>
        <taxon>Pezizomycotina</taxon>
        <taxon>Sordariomycetes</taxon>
        <taxon>Hypocreomycetidae</taxon>
        <taxon>Hypocreales</taxon>
        <taxon>Bionectriaceae</taxon>
        <taxon>Geosmithia</taxon>
    </lineage>
</organism>
<keyword evidence="2" id="KW-0808">Transferase</keyword>
<keyword evidence="5 8" id="KW-0012">Acyltransferase</keyword>
<dbReference type="InterPro" id="IPR000872">
    <property type="entry name" value="Tafazzin"/>
</dbReference>
<dbReference type="PRINTS" id="PR00979">
    <property type="entry name" value="TAFAZZIN"/>
</dbReference>
<evidence type="ECO:0000256" key="4">
    <source>
        <dbReference type="ARBA" id="ARBA00023136"/>
    </source>
</evidence>
<keyword evidence="3" id="KW-0443">Lipid metabolism</keyword>
<keyword evidence="9" id="KW-1185">Reference proteome</keyword>
<dbReference type="GO" id="GO:0035965">
    <property type="term" value="P:cardiolipin acyl-chain remodeling"/>
    <property type="evidence" value="ECO:0007669"/>
    <property type="project" value="TreeGrafter"/>
</dbReference>
<feature type="region of interest" description="Disordered" evidence="7">
    <location>
        <begin position="207"/>
        <end position="245"/>
    </location>
</feature>
<comment type="subcellular location">
    <subcellularLocation>
        <location evidence="1">Membrane</location>
        <topology evidence="1">Peripheral membrane protein</topology>
    </subcellularLocation>
</comment>
<dbReference type="PANTHER" id="PTHR12497">
    <property type="entry name" value="TAZ PROTEIN TAFAZZIN"/>
    <property type="match status" value="1"/>
</dbReference>
<dbReference type="GeneID" id="55973073"/>
<dbReference type="Proteomes" id="UP000749293">
    <property type="component" value="Unassembled WGS sequence"/>
</dbReference>
<sequence>MTNFFGVGKVLPTHRLWHSPYGGPYQSTMEQAIKLLSGPPEASDANPNASTTPTPLTYSTDGQDEHLAPASYSANRNSWVHVFPEACCHQNQESTLRYFKWGVSRMILESEPAPDFVPMFIHGTQNVMPDDRGWPRWLPRAGNRIRIAFGDPTNVDVVFGRHRAEWRRLVEQQAGDLDSLRDHPKAVQLRIDVAKSARDEVEKLREKMGLPAEEDDTAALAETWAKEPNKRRFKSPVDGSLVNRH</sequence>
<evidence type="ECO:0000256" key="2">
    <source>
        <dbReference type="ARBA" id="ARBA00022679"/>
    </source>
</evidence>
<dbReference type="GO" id="GO:0007007">
    <property type="term" value="P:inner mitochondrial membrane organization"/>
    <property type="evidence" value="ECO:0007669"/>
    <property type="project" value="TreeGrafter"/>
</dbReference>
<proteinExistence type="inferred from homology"/>
<evidence type="ECO:0000256" key="7">
    <source>
        <dbReference type="SAM" id="MobiDB-lite"/>
    </source>
</evidence>
<keyword evidence="4" id="KW-0472">Membrane</keyword>
<feature type="region of interest" description="Disordered" evidence="7">
    <location>
        <begin position="38"/>
        <end position="63"/>
    </location>
</feature>
<dbReference type="GO" id="GO:0047184">
    <property type="term" value="F:1-acylglycerophosphocholine O-acyltransferase activity"/>
    <property type="evidence" value="ECO:0007669"/>
    <property type="project" value="TreeGrafter"/>
</dbReference>
<evidence type="ECO:0000313" key="8">
    <source>
        <dbReference type="EMBL" id="KAF4123298.1"/>
    </source>
</evidence>
<gene>
    <name evidence="8" type="ORF">GMORB2_6850</name>
</gene>
<evidence type="ECO:0000256" key="6">
    <source>
        <dbReference type="RuleBase" id="RU365062"/>
    </source>
</evidence>
<comment type="caution">
    <text evidence="8">The sequence shown here is derived from an EMBL/GenBank/DDBJ whole genome shotgun (WGS) entry which is preliminary data.</text>
</comment>
<comment type="similarity">
    <text evidence="6">Belongs to the taffazin family.</text>
</comment>
<evidence type="ECO:0000313" key="9">
    <source>
        <dbReference type="Proteomes" id="UP000749293"/>
    </source>
</evidence>